<dbReference type="Ensembl" id="ENSMPUT00000008659.1">
    <property type="protein sequence ID" value="ENSMPUP00000008520.1"/>
    <property type="gene ID" value="ENSMPUG00000008588.1"/>
</dbReference>
<dbReference type="Pfam" id="PF07686">
    <property type="entry name" value="V-set"/>
    <property type="match status" value="1"/>
</dbReference>
<dbReference type="HOGENOM" id="CLU_077975_9_1_1"/>
<dbReference type="eggNOG" id="ENOG502SA48">
    <property type="taxonomic scope" value="Eukaryota"/>
</dbReference>
<dbReference type="GeneTree" id="ENSGT00940000162509"/>
<dbReference type="GO" id="GO:0007166">
    <property type="term" value="P:cell surface receptor signaling pathway"/>
    <property type="evidence" value="ECO:0007669"/>
    <property type="project" value="TreeGrafter"/>
</dbReference>
<proteinExistence type="predicted"/>
<dbReference type="GO" id="GO:0002376">
    <property type="term" value="P:immune system process"/>
    <property type="evidence" value="ECO:0007669"/>
    <property type="project" value="UniProtKB-KW"/>
</dbReference>
<dbReference type="InterPro" id="IPR003599">
    <property type="entry name" value="Ig_sub"/>
</dbReference>
<dbReference type="PANTHER" id="PTHR23268:SF40">
    <property type="entry name" value="T CELL RECEPTOR BETA VARIABLE 4-1"/>
    <property type="match status" value="1"/>
</dbReference>
<dbReference type="InterPro" id="IPR036179">
    <property type="entry name" value="Ig-like_dom_sf"/>
</dbReference>
<dbReference type="EMBL" id="AEYP01102308">
    <property type="status" value="NOT_ANNOTATED_CDS"/>
    <property type="molecule type" value="Genomic_DNA"/>
</dbReference>
<dbReference type="STRING" id="9669.ENSMPUP00000008520"/>
<dbReference type="InParanoid" id="M3YB13"/>
<keyword evidence="2" id="KW-0391">Immunity</keyword>
<keyword evidence="1 4" id="KW-0732">Signal</keyword>
<dbReference type="SUPFAM" id="SSF48726">
    <property type="entry name" value="Immunoglobulin"/>
    <property type="match status" value="1"/>
</dbReference>
<sequence length="159" mass="17575">MGCRLLCWVVLCMLWAVSTGNGVTQTPKHLVSGTGRSVTLKCKQHLGHNAMYWYKQSVQKPPKLMLAYSYKDLLQNETASSRFLPDRSNNSQLDLQIKALEPEDSALYLCASSKGTALHLQLLPVHKPPGSKPGSCGGHQRSAQHFLEDPRDPRASCCL</sequence>
<feature type="domain" description="Ig-like" evidence="5">
    <location>
        <begin position="21"/>
        <end position="110"/>
    </location>
</feature>
<feature type="signal peptide" evidence="4">
    <location>
        <begin position="1"/>
        <end position="20"/>
    </location>
</feature>
<dbReference type="PANTHER" id="PTHR23268">
    <property type="entry name" value="T-CELL RECEPTOR BETA CHAIN"/>
    <property type="match status" value="1"/>
</dbReference>
<dbReference type="OMA" id="YSYQKLM"/>
<dbReference type="AlphaFoldDB" id="M3YB13"/>
<dbReference type="Gene3D" id="2.60.40.10">
    <property type="entry name" value="Immunoglobulins"/>
    <property type="match status" value="1"/>
</dbReference>
<dbReference type="GO" id="GO:0005886">
    <property type="term" value="C:plasma membrane"/>
    <property type="evidence" value="ECO:0007669"/>
    <property type="project" value="TreeGrafter"/>
</dbReference>
<dbReference type="InterPro" id="IPR013783">
    <property type="entry name" value="Ig-like_fold"/>
</dbReference>
<evidence type="ECO:0000259" key="5">
    <source>
        <dbReference type="PROSITE" id="PS50835"/>
    </source>
</evidence>
<organism evidence="6">
    <name type="scientific">Mustela putorius furo</name>
    <name type="common">European domestic ferret</name>
    <name type="synonym">Mustela furo</name>
    <dbReference type="NCBI Taxonomy" id="9669"/>
    <lineage>
        <taxon>Eukaryota</taxon>
        <taxon>Metazoa</taxon>
        <taxon>Chordata</taxon>
        <taxon>Craniata</taxon>
        <taxon>Vertebrata</taxon>
        <taxon>Euteleostomi</taxon>
        <taxon>Mammalia</taxon>
        <taxon>Eutheria</taxon>
        <taxon>Laurasiatheria</taxon>
        <taxon>Carnivora</taxon>
        <taxon>Caniformia</taxon>
        <taxon>Musteloidea</taxon>
        <taxon>Mustelidae</taxon>
        <taxon>Mustelinae</taxon>
        <taxon>Mustela</taxon>
    </lineage>
</organism>
<dbReference type="SMART" id="SM00406">
    <property type="entry name" value="IGv"/>
    <property type="match status" value="1"/>
</dbReference>
<feature type="compositionally biased region" description="Basic and acidic residues" evidence="3">
    <location>
        <begin position="146"/>
        <end position="159"/>
    </location>
</feature>
<evidence type="ECO:0000256" key="3">
    <source>
        <dbReference type="SAM" id="MobiDB-lite"/>
    </source>
</evidence>
<reference evidence="6" key="1">
    <citation type="submission" date="2024-06" db="UniProtKB">
        <authorList>
            <consortium name="Ensembl"/>
        </authorList>
    </citation>
    <scope>IDENTIFICATION</scope>
</reference>
<name>M3YB13_MUSPF</name>
<dbReference type="SMART" id="SM00409">
    <property type="entry name" value="IG"/>
    <property type="match status" value="1"/>
</dbReference>
<feature type="region of interest" description="Disordered" evidence="3">
    <location>
        <begin position="129"/>
        <end position="159"/>
    </location>
</feature>
<dbReference type="InterPro" id="IPR050413">
    <property type="entry name" value="TCR_beta_variable"/>
</dbReference>
<accession>M3YB13</accession>
<feature type="chain" id="PRO_5004044947" description="Ig-like domain-containing protein" evidence="4">
    <location>
        <begin position="21"/>
        <end position="159"/>
    </location>
</feature>
<dbReference type="InterPro" id="IPR007110">
    <property type="entry name" value="Ig-like_dom"/>
</dbReference>
<evidence type="ECO:0000313" key="6">
    <source>
        <dbReference type="Ensembl" id="ENSMPUP00000008520.1"/>
    </source>
</evidence>
<evidence type="ECO:0000256" key="2">
    <source>
        <dbReference type="ARBA" id="ARBA00022859"/>
    </source>
</evidence>
<dbReference type="InterPro" id="IPR013106">
    <property type="entry name" value="Ig_V-set"/>
</dbReference>
<evidence type="ECO:0000256" key="1">
    <source>
        <dbReference type="ARBA" id="ARBA00022729"/>
    </source>
</evidence>
<protein>
    <recommendedName>
        <fullName evidence="5">Ig-like domain-containing protein</fullName>
    </recommendedName>
</protein>
<dbReference type="PROSITE" id="PS50835">
    <property type="entry name" value="IG_LIKE"/>
    <property type="match status" value="1"/>
</dbReference>
<evidence type="ECO:0000256" key="4">
    <source>
        <dbReference type="SAM" id="SignalP"/>
    </source>
</evidence>